<gene>
    <name evidence="1" type="ORF">KK060_12960</name>
</gene>
<comment type="caution">
    <text evidence="1">The sequence shown here is derived from an EMBL/GenBank/DDBJ whole genome shotgun (WGS) entry which is preliminary data.</text>
</comment>
<reference evidence="1 2" key="1">
    <citation type="submission" date="2021-05" db="EMBL/GenBank/DDBJ databases">
        <title>A Polyphasic approach of four new species of the genus Ohtaekwangia: Ohtaekwangia histidinii sp. nov., Ohtaekwangia cretensis sp. nov., Ohtaekwangia indiensis sp. nov., Ohtaekwangia reichenbachii sp. nov. from diverse environment.</title>
        <authorList>
            <person name="Octaviana S."/>
        </authorList>
    </citation>
    <scope>NUCLEOTIDE SEQUENCE [LARGE SCALE GENOMIC DNA]</scope>
    <source>
        <strain evidence="1 2">PWU20</strain>
    </source>
</reference>
<evidence type="ECO:0000313" key="1">
    <source>
        <dbReference type="EMBL" id="MBT1704196.1"/>
    </source>
</evidence>
<organism evidence="1 2">
    <name type="scientific">Chryseosolibacter indicus</name>
    <dbReference type="NCBI Taxonomy" id="2782351"/>
    <lineage>
        <taxon>Bacteria</taxon>
        <taxon>Pseudomonadati</taxon>
        <taxon>Bacteroidota</taxon>
        <taxon>Cytophagia</taxon>
        <taxon>Cytophagales</taxon>
        <taxon>Chryseotaleaceae</taxon>
        <taxon>Chryseosolibacter</taxon>
    </lineage>
</organism>
<name>A0ABS5VS70_9BACT</name>
<protein>
    <recommendedName>
        <fullName evidence="3">Lipoprotein</fullName>
    </recommendedName>
</protein>
<keyword evidence="2" id="KW-1185">Reference proteome</keyword>
<dbReference type="PROSITE" id="PS51257">
    <property type="entry name" value="PROKAR_LIPOPROTEIN"/>
    <property type="match status" value="1"/>
</dbReference>
<evidence type="ECO:0008006" key="3">
    <source>
        <dbReference type="Google" id="ProtNLM"/>
    </source>
</evidence>
<accession>A0ABS5VS70</accession>
<proteinExistence type="predicted"/>
<sequence length="202" mass="22935">MYYYKTDRKIIPALIVLTLVVLSCNKKSEVAPLYNIDSLITSQVGYLSKKQAQLLKEARIGSQQDDSVYKPKDTLAWANEFEIFRELSAINKPTNRDSYIIDDNLFDPASNLTVKAFSLKEGLELPVKYVRIFYLSSLQKPKKIEALYNEKNLLSASSRLLTMEFKEIRSINVLTSYSIQGGQKMILGDSVSFLIMGKIISD</sequence>
<evidence type="ECO:0000313" key="2">
    <source>
        <dbReference type="Proteomes" id="UP000772618"/>
    </source>
</evidence>
<dbReference type="Proteomes" id="UP000772618">
    <property type="component" value="Unassembled WGS sequence"/>
</dbReference>
<dbReference type="RefSeq" id="WP_254154157.1">
    <property type="nucleotide sequence ID" value="NZ_JAHESD010000027.1"/>
</dbReference>
<dbReference type="EMBL" id="JAHESD010000027">
    <property type="protein sequence ID" value="MBT1704196.1"/>
    <property type="molecule type" value="Genomic_DNA"/>
</dbReference>